<dbReference type="EMBL" id="FCNL01000040">
    <property type="protein sequence ID" value="CVI25127.1"/>
    <property type="molecule type" value="Genomic_DNA"/>
</dbReference>
<sequence>MQRYASLVRPTEAFNTPPGYICLHGASKDYYFVCGDEEIESVSKPAAPGGWCVFDSIAPKRPHVRPAMIEYGAAMPETEATWKSTGQGRRLMSNGLRGSAFNDLGF</sequence>
<proteinExistence type="predicted"/>
<evidence type="ECO:0000313" key="1">
    <source>
        <dbReference type="EMBL" id="CVI25127.1"/>
    </source>
</evidence>
<gene>
    <name evidence="1" type="ORF">AGR4A_pAt10506</name>
</gene>
<accession>A0A822VBX0</accession>
<dbReference type="AlphaFoldDB" id="A0A822VBX0"/>
<protein>
    <submittedName>
        <fullName evidence="1">Uncharacterized protein</fullName>
    </submittedName>
</protein>
<organism evidence="1 2">
    <name type="scientific">Agrobacterium tumefaciens str. B6</name>
    <dbReference type="NCBI Taxonomy" id="1183423"/>
    <lineage>
        <taxon>Bacteria</taxon>
        <taxon>Pseudomonadati</taxon>
        <taxon>Pseudomonadota</taxon>
        <taxon>Alphaproteobacteria</taxon>
        <taxon>Hyphomicrobiales</taxon>
        <taxon>Rhizobiaceae</taxon>
        <taxon>Rhizobium/Agrobacterium group</taxon>
        <taxon>Agrobacterium</taxon>
        <taxon>Agrobacterium tumefaciens complex</taxon>
    </lineage>
</organism>
<comment type="caution">
    <text evidence="1">The sequence shown here is derived from an EMBL/GenBank/DDBJ whole genome shotgun (WGS) entry which is preliminary data.</text>
</comment>
<dbReference type="Proteomes" id="UP000192074">
    <property type="component" value="Unassembled WGS sequence"/>
</dbReference>
<evidence type="ECO:0000313" key="2">
    <source>
        <dbReference type="Proteomes" id="UP000192074"/>
    </source>
</evidence>
<reference evidence="1 2" key="1">
    <citation type="submission" date="2016-01" db="EMBL/GenBank/DDBJ databases">
        <authorList>
            <person name="Regsiter A."/>
            <person name="william w."/>
        </authorList>
    </citation>
    <scope>NUCLEOTIDE SEQUENCE [LARGE SCALE GENOMIC DNA]</scope>
    <source>
        <strain evidence="1 2">B6</strain>
    </source>
</reference>
<name>A0A822VBX0_AGRTU</name>